<evidence type="ECO:0000256" key="5">
    <source>
        <dbReference type="SAM" id="SignalP"/>
    </source>
</evidence>
<keyword evidence="3 5" id="KW-0732">Signal</keyword>
<name>A0A1A5IBB7_RHILI</name>
<dbReference type="InterPro" id="IPR018313">
    <property type="entry name" value="SBP_3_CS"/>
</dbReference>
<protein>
    <submittedName>
        <fullName evidence="8">Amino acid ABC transporter</fullName>
    </submittedName>
</protein>
<proteinExistence type="inferred from homology"/>
<evidence type="ECO:0000259" key="7">
    <source>
        <dbReference type="SMART" id="SM00079"/>
    </source>
</evidence>
<dbReference type="SMART" id="SM00079">
    <property type="entry name" value="PBPe"/>
    <property type="match status" value="1"/>
</dbReference>
<dbReference type="GO" id="GO:0015276">
    <property type="term" value="F:ligand-gated monoatomic ion channel activity"/>
    <property type="evidence" value="ECO:0007669"/>
    <property type="project" value="InterPro"/>
</dbReference>
<dbReference type="SUPFAM" id="SSF53850">
    <property type="entry name" value="Periplasmic binding protein-like II"/>
    <property type="match status" value="1"/>
</dbReference>
<dbReference type="Gene3D" id="3.40.190.10">
    <property type="entry name" value="Periplasmic binding protein-like II"/>
    <property type="match status" value="2"/>
</dbReference>
<dbReference type="FunFam" id="3.40.190.10:FF:000002">
    <property type="entry name" value="Glutamine ABC transporter periplasmic protein"/>
    <property type="match status" value="1"/>
</dbReference>
<comment type="similarity">
    <text evidence="2 4">Belongs to the bacterial solute-binding protein 3 family.</text>
</comment>
<evidence type="ECO:0000259" key="6">
    <source>
        <dbReference type="SMART" id="SM00062"/>
    </source>
</evidence>
<organism evidence="8 9">
    <name type="scientific">Rhizobium loti</name>
    <name type="common">Mesorhizobium loti</name>
    <dbReference type="NCBI Taxonomy" id="381"/>
    <lineage>
        <taxon>Bacteria</taxon>
        <taxon>Pseudomonadati</taxon>
        <taxon>Pseudomonadota</taxon>
        <taxon>Alphaproteobacteria</taxon>
        <taxon>Hyphomicrobiales</taxon>
        <taxon>Phyllobacteriaceae</taxon>
        <taxon>Mesorhizobium</taxon>
    </lineage>
</organism>
<dbReference type="CDD" id="cd13702">
    <property type="entry name" value="PBP2_mlr5654_like"/>
    <property type="match status" value="1"/>
</dbReference>
<dbReference type="PANTHER" id="PTHR35936">
    <property type="entry name" value="MEMBRANE-BOUND LYTIC MUREIN TRANSGLYCOSYLASE F"/>
    <property type="match status" value="1"/>
</dbReference>
<feature type="chain" id="PRO_5009827126" evidence="5">
    <location>
        <begin position="28"/>
        <end position="257"/>
    </location>
</feature>
<dbReference type="OrthoDB" id="9807134at2"/>
<feature type="domain" description="Solute-binding protein family 3/N-terminal" evidence="6">
    <location>
        <begin position="30"/>
        <end position="255"/>
    </location>
</feature>
<dbReference type="GO" id="GO:0016020">
    <property type="term" value="C:membrane"/>
    <property type="evidence" value="ECO:0007669"/>
    <property type="project" value="InterPro"/>
</dbReference>
<feature type="domain" description="Ionotropic glutamate receptor C-terminal" evidence="7">
    <location>
        <begin position="30"/>
        <end position="254"/>
    </location>
</feature>
<dbReference type="PANTHER" id="PTHR35936:SF17">
    <property type="entry name" value="ARGININE-BINDING EXTRACELLULAR PROTEIN ARTP"/>
    <property type="match status" value="1"/>
</dbReference>
<evidence type="ECO:0000256" key="4">
    <source>
        <dbReference type="RuleBase" id="RU003744"/>
    </source>
</evidence>
<dbReference type="InterPro" id="IPR001638">
    <property type="entry name" value="Solute-binding_3/MltF_N"/>
</dbReference>
<evidence type="ECO:0000256" key="2">
    <source>
        <dbReference type="ARBA" id="ARBA00010333"/>
    </source>
</evidence>
<reference evidence="9" key="1">
    <citation type="submission" date="2016-06" db="EMBL/GenBank/DDBJ databases">
        <title>NZP2037 Pacbio-Illumina hybrid assembly.</title>
        <authorList>
            <person name="Ramsay J.P."/>
        </authorList>
    </citation>
    <scope>NUCLEOTIDE SEQUENCE [LARGE SCALE GENOMIC DNA]</scope>
    <source>
        <strain evidence="9">R7ANS::ICEMlSym2042</strain>
    </source>
</reference>
<evidence type="ECO:0000313" key="8">
    <source>
        <dbReference type="EMBL" id="OBP83857.1"/>
    </source>
</evidence>
<dbReference type="AlphaFoldDB" id="A0A1A5IBB7"/>
<dbReference type="GeneID" id="66686519"/>
<sequence length="257" mass="27368">MQISKWILSTAGAAMLAMAAGSLSAQAAEKLKIGTEGAYPPFNTITSDGKVVGFDIDIANALCAQMKVECEIVTQDWDGIIPALQAKKFDAIIASMSITEERKKQVAFTNKYYTTPLALVAPKDSDLTSADPAALAGKTVGAQASTTQADYAQNTYGKAGAEAKLYPTQEEAITDLTNGRLDAVISDKFVLVDWLKKASDGCCKLVGDVKGTETQAGIAVRLDDTALRDKLNAAIDAIVADGTYKKIQAKYFDFDIY</sequence>
<dbReference type="InterPro" id="IPR001320">
    <property type="entry name" value="Iontro_rcpt_C"/>
</dbReference>
<dbReference type="Proteomes" id="UP000093748">
    <property type="component" value="Unassembled WGS sequence"/>
</dbReference>
<evidence type="ECO:0000256" key="3">
    <source>
        <dbReference type="ARBA" id="ARBA00022729"/>
    </source>
</evidence>
<gene>
    <name evidence="8" type="ORF">BAE39_00385</name>
</gene>
<comment type="caution">
    <text evidence="8">The sequence shown here is derived from an EMBL/GenBank/DDBJ whole genome shotgun (WGS) entry which is preliminary data.</text>
</comment>
<dbReference type="EMBL" id="LZTJ01000001">
    <property type="protein sequence ID" value="OBP83857.1"/>
    <property type="molecule type" value="Genomic_DNA"/>
</dbReference>
<evidence type="ECO:0000313" key="9">
    <source>
        <dbReference type="Proteomes" id="UP000093748"/>
    </source>
</evidence>
<feature type="signal peptide" evidence="5">
    <location>
        <begin position="1"/>
        <end position="27"/>
    </location>
</feature>
<dbReference type="SMART" id="SM00062">
    <property type="entry name" value="PBPb"/>
    <property type="match status" value="1"/>
</dbReference>
<dbReference type="GO" id="GO:0030313">
    <property type="term" value="C:cell envelope"/>
    <property type="evidence" value="ECO:0007669"/>
    <property type="project" value="UniProtKB-SubCell"/>
</dbReference>
<evidence type="ECO:0000256" key="1">
    <source>
        <dbReference type="ARBA" id="ARBA00004196"/>
    </source>
</evidence>
<dbReference type="Pfam" id="PF00497">
    <property type="entry name" value="SBP_bac_3"/>
    <property type="match status" value="1"/>
</dbReference>
<comment type="subcellular location">
    <subcellularLocation>
        <location evidence="1">Cell envelope</location>
    </subcellularLocation>
</comment>
<accession>A0A1A5IBB7</accession>
<dbReference type="RefSeq" id="WP_032934020.1">
    <property type="nucleotide sequence ID" value="NZ_LZTH01000023.1"/>
</dbReference>
<dbReference type="PROSITE" id="PS01039">
    <property type="entry name" value="SBP_BACTERIAL_3"/>
    <property type="match status" value="1"/>
</dbReference>